<protein>
    <submittedName>
        <fullName evidence="1">Uncharacterized protein</fullName>
    </submittedName>
</protein>
<evidence type="ECO:0000313" key="1">
    <source>
        <dbReference type="EMBL" id="KAJ8622910.1"/>
    </source>
</evidence>
<name>A0ACC2KPI2_PERAE</name>
<dbReference type="Proteomes" id="UP001234297">
    <property type="component" value="Chromosome 10"/>
</dbReference>
<dbReference type="EMBL" id="CM056818">
    <property type="protein sequence ID" value="KAJ8622910.1"/>
    <property type="molecule type" value="Genomic_DNA"/>
</dbReference>
<gene>
    <name evidence="1" type="ORF">MRB53_031439</name>
</gene>
<evidence type="ECO:0000313" key="2">
    <source>
        <dbReference type="Proteomes" id="UP001234297"/>
    </source>
</evidence>
<reference evidence="1 2" key="1">
    <citation type="journal article" date="2022" name="Hortic Res">
        <title>A haplotype resolved chromosomal level avocado genome allows analysis of novel avocado genes.</title>
        <authorList>
            <person name="Nath O."/>
            <person name="Fletcher S.J."/>
            <person name="Hayward A."/>
            <person name="Shaw L.M."/>
            <person name="Masouleh A.K."/>
            <person name="Furtado A."/>
            <person name="Henry R.J."/>
            <person name="Mitter N."/>
        </authorList>
    </citation>
    <scope>NUCLEOTIDE SEQUENCE [LARGE SCALE GENOMIC DNA]</scope>
    <source>
        <strain evidence="2">cv. Hass</strain>
    </source>
</reference>
<comment type="caution">
    <text evidence="1">The sequence shown here is derived from an EMBL/GenBank/DDBJ whole genome shotgun (WGS) entry which is preliminary data.</text>
</comment>
<keyword evidence="2" id="KW-1185">Reference proteome</keyword>
<organism evidence="1 2">
    <name type="scientific">Persea americana</name>
    <name type="common">Avocado</name>
    <dbReference type="NCBI Taxonomy" id="3435"/>
    <lineage>
        <taxon>Eukaryota</taxon>
        <taxon>Viridiplantae</taxon>
        <taxon>Streptophyta</taxon>
        <taxon>Embryophyta</taxon>
        <taxon>Tracheophyta</taxon>
        <taxon>Spermatophyta</taxon>
        <taxon>Magnoliopsida</taxon>
        <taxon>Magnoliidae</taxon>
        <taxon>Laurales</taxon>
        <taxon>Lauraceae</taxon>
        <taxon>Persea</taxon>
    </lineage>
</organism>
<sequence length="101" mass="10957">MECGILMSSFQIFGTARGCGWQKIGAYVNLGAFYIVGIPSAVLLAFVLHVGGKGLWMGLVCGLMAQVLMLLTITLRTNWEEEAKKAEDRVYDSSIPIDLAS</sequence>
<accession>A0ACC2KPI2</accession>
<proteinExistence type="predicted"/>